<keyword evidence="2" id="KW-0812">Transmembrane</keyword>
<gene>
    <name evidence="4" type="ORF">COX05_02800</name>
</gene>
<reference evidence="4 5" key="1">
    <citation type="submission" date="2017-09" db="EMBL/GenBank/DDBJ databases">
        <title>Depth-based differentiation of microbial function through sediment-hosted aquifers and enrichment of novel symbionts in the deep terrestrial subsurface.</title>
        <authorList>
            <person name="Probst A.J."/>
            <person name="Ladd B."/>
            <person name="Jarett J.K."/>
            <person name="Geller-Mcgrath D.E."/>
            <person name="Sieber C.M."/>
            <person name="Emerson J.B."/>
            <person name="Anantharaman K."/>
            <person name="Thomas B.C."/>
            <person name="Malmstrom R."/>
            <person name="Stieglmeier M."/>
            <person name="Klingl A."/>
            <person name="Woyke T."/>
            <person name="Ryan C.M."/>
            <person name="Banfield J.F."/>
        </authorList>
    </citation>
    <scope>NUCLEOTIDE SEQUENCE [LARGE SCALE GENOMIC DNA]</scope>
    <source>
        <strain evidence="4">CG22_combo_CG10-13_8_21_14_all_39_12</strain>
    </source>
</reference>
<proteinExistence type="predicted"/>
<keyword evidence="2" id="KW-0472">Membrane</keyword>
<dbReference type="PANTHER" id="PTHR30093:SF43">
    <property type="entry name" value="SLR2015 PROTEIN"/>
    <property type="match status" value="1"/>
</dbReference>
<dbReference type="Pfam" id="PF07963">
    <property type="entry name" value="N_methyl"/>
    <property type="match status" value="1"/>
</dbReference>
<dbReference type="EMBL" id="PCSU01000048">
    <property type="protein sequence ID" value="PIP56487.1"/>
    <property type="molecule type" value="Genomic_DNA"/>
</dbReference>
<evidence type="ECO:0000256" key="2">
    <source>
        <dbReference type="SAM" id="Phobius"/>
    </source>
</evidence>
<dbReference type="AlphaFoldDB" id="A0A2H0BFN4"/>
<dbReference type="GO" id="GO:0015628">
    <property type="term" value="P:protein secretion by the type II secretion system"/>
    <property type="evidence" value="ECO:0007669"/>
    <property type="project" value="InterPro"/>
</dbReference>
<dbReference type="InterPro" id="IPR012902">
    <property type="entry name" value="N_methyl_site"/>
</dbReference>
<sequence>MKITSRSGFTLIELLVVIVIIGLLAGIGISSFTGALNNAKHGKVVSDLKEIKEAIKILGVQTGFAPTLNSESTAPTVPATVRTCTFNSEMLLNNPYMGLLSDPTGSFYPGWGGPYLESIPLDPWGNQYIYDPDYTCHLTTSGCEGLPDNKVVRGVHSGGPNGSGINAYDVDDIVTVICVP</sequence>
<evidence type="ECO:0000313" key="4">
    <source>
        <dbReference type="EMBL" id="PIP56487.1"/>
    </source>
</evidence>
<evidence type="ECO:0000313" key="5">
    <source>
        <dbReference type="Proteomes" id="UP000228495"/>
    </source>
</evidence>
<dbReference type="SUPFAM" id="SSF54523">
    <property type="entry name" value="Pili subunits"/>
    <property type="match status" value="1"/>
</dbReference>
<dbReference type="Pfam" id="PF08334">
    <property type="entry name" value="T2SSG"/>
    <property type="match status" value="1"/>
</dbReference>
<keyword evidence="1" id="KW-0488">Methylation</keyword>
<dbReference type="Gene3D" id="3.30.700.10">
    <property type="entry name" value="Glycoprotein, Type 4 Pilin"/>
    <property type="match status" value="1"/>
</dbReference>
<dbReference type="InterPro" id="IPR013545">
    <property type="entry name" value="T2SS_protein-GspG_C"/>
</dbReference>
<dbReference type="PRINTS" id="PR00813">
    <property type="entry name" value="BCTERIALGSPG"/>
</dbReference>
<dbReference type="InterPro" id="IPR000983">
    <property type="entry name" value="Bac_GSPG_pilin"/>
</dbReference>
<feature type="transmembrane region" description="Helical" evidence="2">
    <location>
        <begin position="12"/>
        <end position="36"/>
    </location>
</feature>
<evidence type="ECO:0000256" key="1">
    <source>
        <dbReference type="ARBA" id="ARBA00022481"/>
    </source>
</evidence>
<accession>A0A2H0BFN4</accession>
<protein>
    <recommendedName>
        <fullName evidence="3">Type II secretion system protein GspG C-terminal domain-containing protein</fullName>
    </recommendedName>
</protein>
<dbReference type="Proteomes" id="UP000228495">
    <property type="component" value="Unassembled WGS sequence"/>
</dbReference>
<dbReference type="InterPro" id="IPR045584">
    <property type="entry name" value="Pilin-like"/>
</dbReference>
<organism evidence="4 5">
    <name type="scientific">candidate division WWE3 bacterium CG22_combo_CG10-13_8_21_14_all_39_12</name>
    <dbReference type="NCBI Taxonomy" id="1975094"/>
    <lineage>
        <taxon>Bacteria</taxon>
        <taxon>Katanobacteria</taxon>
    </lineage>
</organism>
<dbReference type="PANTHER" id="PTHR30093">
    <property type="entry name" value="GENERAL SECRETION PATHWAY PROTEIN G"/>
    <property type="match status" value="1"/>
</dbReference>
<dbReference type="NCBIfam" id="TIGR02532">
    <property type="entry name" value="IV_pilin_GFxxxE"/>
    <property type="match status" value="1"/>
</dbReference>
<dbReference type="GO" id="GO:0015627">
    <property type="term" value="C:type II protein secretion system complex"/>
    <property type="evidence" value="ECO:0007669"/>
    <property type="project" value="InterPro"/>
</dbReference>
<keyword evidence="2" id="KW-1133">Transmembrane helix</keyword>
<comment type="caution">
    <text evidence="4">The sequence shown here is derived from an EMBL/GenBank/DDBJ whole genome shotgun (WGS) entry which is preliminary data.</text>
</comment>
<feature type="domain" description="Type II secretion system protein GspG C-terminal" evidence="3">
    <location>
        <begin position="99"/>
        <end position="131"/>
    </location>
</feature>
<name>A0A2H0BFN4_UNCKA</name>
<dbReference type="PROSITE" id="PS00409">
    <property type="entry name" value="PROKAR_NTER_METHYL"/>
    <property type="match status" value="1"/>
</dbReference>
<evidence type="ECO:0000259" key="3">
    <source>
        <dbReference type="Pfam" id="PF08334"/>
    </source>
</evidence>